<evidence type="ECO:0000313" key="7">
    <source>
        <dbReference type="Proteomes" id="UP000241587"/>
    </source>
</evidence>
<dbReference type="InterPro" id="IPR027974">
    <property type="entry name" value="DUF4470"/>
</dbReference>
<sequence>MTTPSLPCANCPPDGVGCQKVGKSSCGNCRLVVYCGPECQKAHWPIHKLDCKSPLSKETWTPNWILTNRIPAFFGNMPAITFGGKKYLWGNVPALDVLQLGSNEGHNYQGQLDLLFAASGDLRNVVKTVVGLPSTYNQTINIVMNDRDLDVVARNTIMLLLALTAEGQGEVIDCIIHVWYSAFLRKSDVGIINQKVRPLLEEVCDKTKDQPPNAYLGKTWVFGHQRSLRLVLDKSSWEGLLALMDVPKGLTADKANNIRTAVTLADSRVDFRDRASLFFPPAHRVARHRFREDGLLLPFGACRTEFRVPNPTFFQNKDSWPMYDNSDPLSGWSIKEIEATSIGPATSDIYGKLFRHVKCLLKAFVERLSNSSMTFKLLQVDASDLPSHQLERSFDRIEVSNISDSAYLGIHKTVAIMSPLLQPSSVNPHATLITLFMNMVDFNKTMGDKVNESVSILTLLEFLQLASLPVSDRDPEFVKIMYARDRVQNYDHILDKIAKNFNFSDFPQYMGVAIKEKHTIVEKWPHRLKRKPHQRGAKEDFDLSMRGGASGKELYLEWKRVLV</sequence>
<accession>A0A2T4H954</accession>
<dbReference type="EMBL" id="PVEM01000001">
    <property type="protein sequence ID" value="PTD12326.1"/>
    <property type="molecule type" value="Genomic_DNA"/>
</dbReference>
<dbReference type="OMA" id="HKLDCKS"/>
<evidence type="ECO:0000256" key="4">
    <source>
        <dbReference type="PROSITE-ProRule" id="PRU00134"/>
    </source>
</evidence>
<evidence type="ECO:0000259" key="5">
    <source>
        <dbReference type="PROSITE" id="PS50865"/>
    </source>
</evidence>
<name>A0A2T4H954_FUSCU</name>
<dbReference type="PROSITE" id="PS50865">
    <property type="entry name" value="ZF_MYND_2"/>
    <property type="match status" value="1"/>
</dbReference>
<dbReference type="Proteomes" id="UP000241587">
    <property type="component" value="Unassembled WGS sequence"/>
</dbReference>
<dbReference type="Pfam" id="PF01753">
    <property type="entry name" value="zf-MYND"/>
    <property type="match status" value="1"/>
</dbReference>
<proteinExistence type="predicted"/>
<keyword evidence="7" id="KW-1185">Reference proteome</keyword>
<keyword evidence="3" id="KW-0862">Zinc</keyword>
<dbReference type="InterPro" id="IPR002893">
    <property type="entry name" value="Znf_MYND"/>
</dbReference>
<evidence type="ECO:0000256" key="1">
    <source>
        <dbReference type="ARBA" id="ARBA00022723"/>
    </source>
</evidence>
<dbReference type="GO" id="GO:0008270">
    <property type="term" value="F:zinc ion binding"/>
    <property type="evidence" value="ECO:0007669"/>
    <property type="project" value="UniProtKB-KW"/>
</dbReference>
<dbReference type="PROSITE" id="PS01360">
    <property type="entry name" value="ZF_MYND_1"/>
    <property type="match status" value="1"/>
</dbReference>
<gene>
    <name evidence="6" type="ORF">FCULG_00004963</name>
</gene>
<protein>
    <recommendedName>
        <fullName evidence="5">MYND-type domain-containing protein</fullName>
    </recommendedName>
</protein>
<keyword evidence="1" id="KW-0479">Metal-binding</keyword>
<organism evidence="6 7">
    <name type="scientific">Fusarium culmorum</name>
    <dbReference type="NCBI Taxonomy" id="5516"/>
    <lineage>
        <taxon>Eukaryota</taxon>
        <taxon>Fungi</taxon>
        <taxon>Dikarya</taxon>
        <taxon>Ascomycota</taxon>
        <taxon>Pezizomycotina</taxon>
        <taxon>Sordariomycetes</taxon>
        <taxon>Hypocreomycetidae</taxon>
        <taxon>Hypocreales</taxon>
        <taxon>Nectriaceae</taxon>
        <taxon>Fusarium</taxon>
    </lineage>
</organism>
<dbReference type="Pfam" id="PF14737">
    <property type="entry name" value="DUF4470"/>
    <property type="match status" value="1"/>
</dbReference>
<dbReference type="Gene3D" id="6.10.140.2220">
    <property type="match status" value="1"/>
</dbReference>
<dbReference type="OrthoDB" id="5282002at2759"/>
<feature type="domain" description="MYND-type" evidence="5">
    <location>
        <begin position="8"/>
        <end position="51"/>
    </location>
</feature>
<evidence type="ECO:0000256" key="3">
    <source>
        <dbReference type="ARBA" id="ARBA00022833"/>
    </source>
</evidence>
<comment type="caution">
    <text evidence="6">The sequence shown here is derived from an EMBL/GenBank/DDBJ whole genome shotgun (WGS) entry which is preliminary data.</text>
</comment>
<dbReference type="SUPFAM" id="SSF144232">
    <property type="entry name" value="HIT/MYND zinc finger-like"/>
    <property type="match status" value="1"/>
</dbReference>
<dbReference type="AlphaFoldDB" id="A0A2T4H954"/>
<keyword evidence="2 4" id="KW-0863">Zinc-finger</keyword>
<evidence type="ECO:0000256" key="2">
    <source>
        <dbReference type="ARBA" id="ARBA00022771"/>
    </source>
</evidence>
<evidence type="ECO:0000313" key="6">
    <source>
        <dbReference type="EMBL" id="PTD12326.1"/>
    </source>
</evidence>
<reference evidence="6 7" key="1">
    <citation type="submission" date="2018-02" db="EMBL/GenBank/DDBJ databases">
        <title>Fusarium culmorum secondary metabolites in fungal-bacterial-plant interactions.</title>
        <authorList>
            <person name="Schmidt R."/>
        </authorList>
    </citation>
    <scope>NUCLEOTIDE SEQUENCE [LARGE SCALE GENOMIC DNA]</scope>
    <source>
        <strain evidence="6 7">PV</strain>
    </source>
</reference>